<evidence type="ECO:0000313" key="1">
    <source>
        <dbReference type="EMBL" id="KAK9910830.1"/>
    </source>
</evidence>
<dbReference type="Proteomes" id="UP001457282">
    <property type="component" value="Unassembled WGS sequence"/>
</dbReference>
<protein>
    <submittedName>
        <fullName evidence="1">Uncharacterized protein</fullName>
    </submittedName>
</protein>
<reference evidence="1 2" key="1">
    <citation type="journal article" date="2023" name="G3 (Bethesda)">
        <title>A chromosome-length genome assembly and annotation of blackberry (Rubus argutus, cv. 'Hillquist').</title>
        <authorList>
            <person name="Bruna T."/>
            <person name="Aryal R."/>
            <person name="Dudchenko O."/>
            <person name="Sargent D.J."/>
            <person name="Mead D."/>
            <person name="Buti M."/>
            <person name="Cavallini A."/>
            <person name="Hytonen T."/>
            <person name="Andres J."/>
            <person name="Pham M."/>
            <person name="Weisz D."/>
            <person name="Mascagni F."/>
            <person name="Usai G."/>
            <person name="Natali L."/>
            <person name="Bassil N."/>
            <person name="Fernandez G.E."/>
            <person name="Lomsadze A."/>
            <person name="Armour M."/>
            <person name="Olukolu B."/>
            <person name="Poorten T."/>
            <person name="Britton C."/>
            <person name="Davik J."/>
            <person name="Ashrafi H."/>
            <person name="Aiden E.L."/>
            <person name="Borodovsky M."/>
            <person name="Worthington M."/>
        </authorList>
    </citation>
    <scope>NUCLEOTIDE SEQUENCE [LARGE SCALE GENOMIC DNA]</scope>
    <source>
        <strain evidence="1">PI 553951</strain>
    </source>
</reference>
<name>A0AAW1VSS0_RUBAR</name>
<keyword evidence="2" id="KW-1185">Reference proteome</keyword>
<dbReference type="AlphaFoldDB" id="A0AAW1VSS0"/>
<evidence type="ECO:0000313" key="2">
    <source>
        <dbReference type="Proteomes" id="UP001457282"/>
    </source>
</evidence>
<comment type="caution">
    <text evidence="1">The sequence shown here is derived from an EMBL/GenBank/DDBJ whole genome shotgun (WGS) entry which is preliminary data.</text>
</comment>
<sequence>MAEGRTGFLAAMGTARSTPGLGCGGRLNRRRRAQIGVVICPENERIRGDGYELCGVDSSDDIVKPGLQLCGLCTVVVGKSCGNGGLGLDGFCDSCGLIAGQRIVGFGYGGE</sequence>
<organism evidence="1 2">
    <name type="scientific">Rubus argutus</name>
    <name type="common">Southern blackberry</name>
    <dbReference type="NCBI Taxonomy" id="59490"/>
    <lineage>
        <taxon>Eukaryota</taxon>
        <taxon>Viridiplantae</taxon>
        <taxon>Streptophyta</taxon>
        <taxon>Embryophyta</taxon>
        <taxon>Tracheophyta</taxon>
        <taxon>Spermatophyta</taxon>
        <taxon>Magnoliopsida</taxon>
        <taxon>eudicotyledons</taxon>
        <taxon>Gunneridae</taxon>
        <taxon>Pentapetalae</taxon>
        <taxon>rosids</taxon>
        <taxon>fabids</taxon>
        <taxon>Rosales</taxon>
        <taxon>Rosaceae</taxon>
        <taxon>Rosoideae</taxon>
        <taxon>Rosoideae incertae sedis</taxon>
        <taxon>Rubus</taxon>
    </lineage>
</organism>
<proteinExistence type="predicted"/>
<accession>A0AAW1VSS0</accession>
<gene>
    <name evidence="1" type="ORF">M0R45_034770</name>
</gene>
<dbReference type="EMBL" id="JBEDUW010000007">
    <property type="protein sequence ID" value="KAK9910830.1"/>
    <property type="molecule type" value="Genomic_DNA"/>
</dbReference>